<dbReference type="AlphaFoldDB" id="A0A9X2WGU3"/>
<dbReference type="InterPro" id="IPR038404">
    <property type="entry name" value="TRAP_DctP_sf"/>
</dbReference>
<reference evidence="3" key="2">
    <citation type="submission" date="2022-08" db="EMBL/GenBank/DDBJ databases">
        <authorList>
            <person name="Dong C."/>
        </authorList>
    </citation>
    <scope>NUCLEOTIDE SEQUENCE</scope>
    <source>
        <strain evidence="3">59MF3M-4</strain>
    </source>
</reference>
<dbReference type="PANTHER" id="PTHR33376">
    <property type="match status" value="1"/>
</dbReference>
<comment type="caution">
    <text evidence="3">The sequence shown here is derived from an EMBL/GenBank/DDBJ whole genome shotgun (WGS) entry which is preliminary data.</text>
</comment>
<dbReference type="NCBIfam" id="NF037995">
    <property type="entry name" value="TRAP_S1"/>
    <property type="match status" value="1"/>
</dbReference>
<dbReference type="Pfam" id="PF03480">
    <property type="entry name" value="DctP"/>
    <property type="match status" value="1"/>
</dbReference>
<feature type="chain" id="PRO_5040958570" evidence="2">
    <location>
        <begin position="21"/>
        <end position="333"/>
    </location>
</feature>
<protein>
    <submittedName>
        <fullName evidence="3">TRAP transporter substrate-binding protein DctP</fullName>
    </submittedName>
</protein>
<dbReference type="InterPro" id="IPR018389">
    <property type="entry name" value="DctP_fam"/>
</dbReference>
<reference evidence="3" key="1">
    <citation type="journal article" date="2022" name="Front. Microbiol.">
        <title>Genome-based taxonomic rearrangement of Oceanobacter-related bacteria including the description of Thalassolituus hydrocarbonoclasticus sp. nov. and Thalassolituus pacificus sp. nov. and emended description of the genus Thalassolituus.</title>
        <authorList>
            <person name="Dong C."/>
            <person name="Wei L."/>
            <person name="Wang J."/>
            <person name="Lai Q."/>
            <person name="Huang Z."/>
            <person name="Shao Z."/>
        </authorList>
    </citation>
    <scope>NUCLEOTIDE SEQUENCE</scope>
    <source>
        <strain evidence="3">59MF3M-4</strain>
    </source>
</reference>
<dbReference type="RefSeq" id="WP_260976884.1">
    <property type="nucleotide sequence ID" value="NZ_JAOANI010000020.1"/>
</dbReference>
<feature type="signal peptide" evidence="2">
    <location>
        <begin position="1"/>
        <end position="20"/>
    </location>
</feature>
<proteinExistence type="predicted"/>
<evidence type="ECO:0000313" key="4">
    <source>
        <dbReference type="Proteomes" id="UP001147830"/>
    </source>
</evidence>
<dbReference type="CDD" id="cd13670">
    <property type="entry name" value="PBP2_TRAP_Tp0957_like"/>
    <property type="match status" value="1"/>
</dbReference>
<keyword evidence="4" id="KW-1185">Reference proteome</keyword>
<dbReference type="Proteomes" id="UP001147830">
    <property type="component" value="Unassembled WGS sequence"/>
</dbReference>
<keyword evidence="1 2" id="KW-0732">Signal</keyword>
<dbReference type="Gene3D" id="3.40.190.170">
    <property type="entry name" value="Bacterial extracellular solute-binding protein, family 7"/>
    <property type="match status" value="1"/>
</dbReference>
<organism evidence="3 4">
    <name type="scientific">Thalassolituus pacificus</name>
    <dbReference type="NCBI Taxonomy" id="2975440"/>
    <lineage>
        <taxon>Bacteria</taxon>
        <taxon>Pseudomonadati</taxon>
        <taxon>Pseudomonadota</taxon>
        <taxon>Gammaproteobacteria</taxon>
        <taxon>Oceanospirillales</taxon>
        <taxon>Oceanospirillaceae</taxon>
        <taxon>Thalassolituus</taxon>
    </lineage>
</organism>
<evidence type="ECO:0000256" key="2">
    <source>
        <dbReference type="SAM" id="SignalP"/>
    </source>
</evidence>
<dbReference type="EMBL" id="JAOANI010000020">
    <property type="protein sequence ID" value="MCT7360023.1"/>
    <property type="molecule type" value="Genomic_DNA"/>
</dbReference>
<dbReference type="GO" id="GO:0055085">
    <property type="term" value="P:transmembrane transport"/>
    <property type="evidence" value="ECO:0007669"/>
    <property type="project" value="InterPro"/>
</dbReference>
<accession>A0A9X2WGU3</accession>
<name>A0A9X2WGU3_9GAMM</name>
<gene>
    <name evidence="3" type="primary">dctP</name>
    <name evidence="3" type="ORF">NYR02_13465</name>
</gene>
<evidence type="ECO:0000313" key="3">
    <source>
        <dbReference type="EMBL" id="MCT7360023.1"/>
    </source>
</evidence>
<dbReference type="PANTHER" id="PTHR33376:SF5">
    <property type="entry name" value="EXTRACYTOPLASMIC SOLUTE RECEPTOR PROTEIN"/>
    <property type="match status" value="1"/>
</dbReference>
<evidence type="ECO:0000256" key="1">
    <source>
        <dbReference type="ARBA" id="ARBA00022729"/>
    </source>
</evidence>
<sequence length="333" mass="36842">MKLITALALTLSLLSPLAQAATTLKIATLVPDGTNWMKLMRQAADDIKTETDSRVKIKYFPGGVQGSDKSVLRKMQIRQLQGGAVSTGAMAHITNVTQIYSLPFTFRNLDEVRAVRAEYDHYIAAALQEKGYVLLGLSEGGFAYLMSNQPIKTSVDARSQKVWVPEGDMISQTTFENGQVEPISLPVSDVYTSLQTGLIDTVAVNATSAIAMQWHTKLSYATDFPLAFIFGMLVVDERAFSKIDAADQAVVKRVMAATFRAMDVQNEKDEKGAREALINNGMQFVELSEEDKVAWRKMAKDSIDTLREKSVYPAELYNQLKQTLENKRQAAAQ</sequence>